<evidence type="ECO:0000313" key="12">
    <source>
        <dbReference type="EMBL" id="SIT57895.1"/>
    </source>
</evidence>
<evidence type="ECO:0000313" key="13">
    <source>
        <dbReference type="Proteomes" id="UP000188388"/>
    </source>
</evidence>
<dbReference type="Gene3D" id="3.10.50.40">
    <property type="match status" value="1"/>
</dbReference>
<evidence type="ECO:0000256" key="4">
    <source>
        <dbReference type="ARBA" id="ARBA00018370"/>
    </source>
</evidence>
<gene>
    <name evidence="12" type="ORF">BQ8794_490015</name>
</gene>
<dbReference type="Proteomes" id="UP000188388">
    <property type="component" value="Unassembled WGS sequence"/>
</dbReference>
<organism evidence="12 13">
    <name type="scientific">Mesorhizobium prunaredense</name>
    <dbReference type="NCBI Taxonomy" id="1631249"/>
    <lineage>
        <taxon>Bacteria</taxon>
        <taxon>Pseudomonadati</taxon>
        <taxon>Pseudomonadota</taxon>
        <taxon>Alphaproteobacteria</taxon>
        <taxon>Hyphomicrobiales</taxon>
        <taxon>Phyllobacteriaceae</taxon>
        <taxon>Mesorhizobium</taxon>
    </lineage>
</organism>
<name>A0A1R3VDC5_9HYPH</name>
<evidence type="ECO:0000256" key="5">
    <source>
        <dbReference type="ARBA" id="ARBA00022729"/>
    </source>
</evidence>
<keyword evidence="13" id="KW-1185">Reference proteome</keyword>
<dbReference type="EC" id="5.2.1.8" evidence="3"/>
<comment type="similarity">
    <text evidence="2">Belongs to the PpiC/parvulin rotamase family.</text>
</comment>
<dbReference type="InterPro" id="IPR000297">
    <property type="entry name" value="PPIase_PpiC"/>
</dbReference>
<evidence type="ECO:0000256" key="8">
    <source>
        <dbReference type="ARBA" id="ARBA00030642"/>
    </source>
</evidence>
<comment type="catalytic activity">
    <reaction evidence="1">
        <text>[protein]-peptidylproline (omega=180) = [protein]-peptidylproline (omega=0)</text>
        <dbReference type="Rhea" id="RHEA:16237"/>
        <dbReference type="Rhea" id="RHEA-COMP:10747"/>
        <dbReference type="Rhea" id="RHEA-COMP:10748"/>
        <dbReference type="ChEBI" id="CHEBI:83833"/>
        <dbReference type="ChEBI" id="CHEBI:83834"/>
        <dbReference type="EC" id="5.2.1.8"/>
    </reaction>
</comment>
<dbReference type="InterPro" id="IPR046357">
    <property type="entry name" value="PPIase_dom_sf"/>
</dbReference>
<accession>A0A1R3VDC5</accession>
<dbReference type="GO" id="GO:0003755">
    <property type="term" value="F:peptidyl-prolyl cis-trans isomerase activity"/>
    <property type="evidence" value="ECO:0007669"/>
    <property type="project" value="UniProtKB-KW"/>
</dbReference>
<keyword evidence="7 10" id="KW-0413">Isomerase</keyword>
<feature type="domain" description="PpiC" evidence="11">
    <location>
        <begin position="134"/>
        <end position="228"/>
    </location>
</feature>
<dbReference type="SUPFAM" id="SSF109998">
    <property type="entry name" value="Triger factor/SurA peptide-binding domain-like"/>
    <property type="match status" value="1"/>
</dbReference>
<proteinExistence type="inferred from homology"/>
<dbReference type="PROSITE" id="PS50198">
    <property type="entry name" value="PPIC_PPIASE_2"/>
    <property type="match status" value="1"/>
</dbReference>
<evidence type="ECO:0000256" key="1">
    <source>
        <dbReference type="ARBA" id="ARBA00000971"/>
    </source>
</evidence>
<evidence type="ECO:0000256" key="10">
    <source>
        <dbReference type="PROSITE-ProRule" id="PRU00278"/>
    </source>
</evidence>
<evidence type="ECO:0000259" key="11">
    <source>
        <dbReference type="PROSITE" id="PS50198"/>
    </source>
</evidence>
<keyword evidence="6 10" id="KW-0697">Rotamase</keyword>
<evidence type="ECO:0000256" key="7">
    <source>
        <dbReference type="ARBA" id="ARBA00023235"/>
    </source>
</evidence>
<dbReference type="SUPFAM" id="SSF54534">
    <property type="entry name" value="FKBP-like"/>
    <property type="match status" value="1"/>
</dbReference>
<dbReference type="PANTHER" id="PTHR47245">
    <property type="entry name" value="PEPTIDYLPROLYL ISOMERASE"/>
    <property type="match status" value="1"/>
</dbReference>
<evidence type="ECO:0000256" key="9">
    <source>
        <dbReference type="ARBA" id="ARBA00031484"/>
    </source>
</evidence>
<dbReference type="AlphaFoldDB" id="A0A1R3VDC5"/>
<dbReference type="EMBL" id="FTPD01000044">
    <property type="protein sequence ID" value="SIT57895.1"/>
    <property type="molecule type" value="Genomic_DNA"/>
</dbReference>
<dbReference type="STRING" id="1631249.BQ8794_490015"/>
<keyword evidence="5" id="KW-0732">Signal</keyword>
<evidence type="ECO:0000256" key="6">
    <source>
        <dbReference type="ARBA" id="ARBA00023110"/>
    </source>
</evidence>
<protein>
    <recommendedName>
        <fullName evidence="4">Parvulin-like PPIase</fullName>
        <ecNumber evidence="3">5.2.1.8</ecNumber>
    </recommendedName>
    <alternativeName>
        <fullName evidence="8">Peptidyl-prolyl cis-trans isomerase plp</fullName>
    </alternativeName>
    <alternativeName>
        <fullName evidence="9">Rotamase plp</fullName>
    </alternativeName>
</protein>
<dbReference type="PANTHER" id="PTHR47245:SF1">
    <property type="entry name" value="FOLDASE PROTEIN PRSA"/>
    <property type="match status" value="1"/>
</dbReference>
<dbReference type="RefSeq" id="WP_077381086.1">
    <property type="nucleotide sequence ID" value="NZ_FTPD01000044.1"/>
</dbReference>
<sequence length="290" mass="32600">MTWLREPLLHFAVAGVVLFSAYSWLSGESIETSAVEPVHISEGDVRWLKQTWSSQWLREPTADELKGLLDELLKEKLLAREAREMGLEEDDTIIRRRLAQKLEFLVEDTAQLAEPTEDELRRFHAANSGRFEIPGKISIRQAYFNPEQRKDAQADALAVMAELRAGSEGDAAAGDRLLFGDRFVDTDELALSQMFGADFARAVFALAPGEWQGPIKSGYGLHLVQLTKRTSTELKPFETVRDDVIAEWRKEKQTELANVYLAELRKKYGVELDESVKAVLPEPAANVAAQ</sequence>
<evidence type="ECO:0000256" key="3">
    <source>
        <dbReference type="ARBA" id="ARBA00013194"/>
    </source>
</evidence>
<reference evidence="13" key="1">
    <citation type="submission" date="2017-01" db="EMBL/GenBank/DDBJ databases">
        <authorList>
            <person name="Brunel B."/>
        </authorList>
    </citation>
    <scope>NUCLEOTIDE SEQUENCE [LARGE SCALE GENOMIC DNA]</scope>
</reference>
<dbReference type="InterPro" id="IPR027304">
    <property type="entry name" value="Trigger_fact/SurA_dom_sf"/>
</dbReference>
<dbReference type="Pfam" id="PF13145">
    <property type="entry name" value="Rotamase_2"/>
    <property type="match status" value="1"/>
</dbReference>
<dbReference type="InterPro" id="IPR050245">
    <property type="entry name" value="PrsA_foldase"/>
</dbReference>
<evidence type="ECO:0000256" key="2">
    <source>
        <dbReference type="ARBA" id="ARBA00007656"/>
    </source>
</evidence>